<dbReference type="EMBL" id="QQNH01000005">
    <property type="protein sequence ID" value="RDE09705.1"/>
    <property type="molecule type" value="Genomic_DNA"/>
</dbReference>
<proteinExistence type="predicted"/>
<dbReference type="SUPFAM" id="SSF52096">
    <property type="entry name" value="ClpP/crotonase"/>
    <property type="match status" value="1"/>
</dbReference>
<comment type="caution">
    <text evidence="1">The sequence shown here is derived from an EMBL/GenBank/DDBJ whole genome shotgun (WGS) entry which is preliminary data.</text>
</comment>
<protein>
    <recommendedName>
        <fullName evidence="3">Periplasmic protein-like protein</fullName>
    </recommendedName>
</protein>
<evidence type="ECO:0008006" key="3">
    <source>
        <dbReference type="Google" id="ProtNLM"/>
    </source>
</evidence>
<dbReference type="OrthoDB" id="5936191at2"/>
<keyword evidence="2" id="KW-1185">Reference proteome</keyword>
<evidence type="ECO:0000313" key="2">
    <source>
        <dbReference type="Proteomes" id="UP000253759"/>
    </source>
</evidence>
<dbReference type="Gene3D" id="3.90.226.10">
    <property type="entry name" value="2-enoyl-CoA Hydratase, Chain A, domain 1"/>
    <property type="match status" value="1"/>
</dbReference>
<accession>A0A369W776</accession>
<organism evidence="1 2">
    <name type="scientific">Pelagibacterium lacus</name>
    <dbReference type="NCBI Taxonomy" id="2282655"/>
    <lineage>
        <taxon>Bacteria</taxon>
        <taxon>Pseudomonadati</taxon>
        <taxon>Pseudomonadota</taxon>
        <taxon>Alphaproteobacteria</taxon>
        <taxon>Hyphomicrobiales</taxon>
        <taxon>Devosiaceae</taxon>
        <taxon>Pelagibacterium</taxon>
    </lineage>
</organism>
<dbReference type="Proteomes" id="UP000253759">
    <property type="component" value="Unassembled WGS sequence"/>
</dbReference>
<dbReference type="InterPro" id="IPR029045">
    <property type="entry name" value="ClpP/crotonase-like_dom_sf"/>
</dbReference>
<name>A0A369W776_9HYPH</name>
<sequence length="251" mass="25860">MLAALDAVSDSAILKTAFFAMLAGTAWVLVSDYRALSALRPHELAVTPGGDPVLPAVDRPEIDPDNPAYRPLEQITTPPERLAEPLSMELIPGGVLMLEGTITPGAAALFAAEVALRGDYIETVALNSPGGSVEDALAIGRAIRAAGFATAVGDGALCASSCPLVLAGGVARAVSGTSAVGVHQIYADARTGEALGSAQAMSDAQAITARISRYLGEMGVDPLLWVPAMETPPNRLYYLTGEEIADYALSL</sequence>
<reference evidence="2" key="1">
    <citation type="submission" date="2018-07" db="EMBL/GenBank/DDBJ databases">
        <authorList>
            <person name="Liu B.-T."/>
            <person name="Du Z."/>
        </authorList>
    </citation>
    <scope>NUCLEOTIDE SEQUENCE [LARGE SCALE GENOMIC DNA]</scope>
    <source>
        <strain evidence="2">XYN52</strain>
    </source>
</reference>
<dbReference type="AlphaFoldDB" id="A0A369W776"/>
<evidence type="ECO:0000313" key="1">
    <source>
        <dbReference type="EMBL" id="RDE09705.1"/>
    </source>
</evidence>
<gene>
    <name evidence="1" type="ORF">DVH29_05740</name>
</gene>